<accession>H6SJ65</accession>
<keyword evidence="6 10" id="KW-0418">Kinase</keyword>
<dbReference type="Gene3D" id="3.30.230.10">
    <property type="match status" value="1"/>
</dbReference>
<dbReference type="HOGENOM" id="CLU_053057_1_0_5"/>
<evidence type="ECO:0000256" key="8">
    <source>
        <dbReference type="ARBA" id="ARBA00023229"/>
    </source>
</evidence>
<comment type="function">
    <text evidence="10">Catalyzes the phosphorylation of the position 2 hydroxy group of 4-diphosphocytidyl-2C-methyl-D-erythritol.</text>
</comment>
<proteinExistence type="inferred from homology"/>
<feature type="domain" description="GHMP kinase C-terminal" evidence="13">
    <location>
        <begin position="264"/>
        <end position="328"/>
    </location>
</feature>
<dbReference type="EC" id="2.7.1.148" evidence="2 10"/>
<feature type="active site" evidence="10">
    <location>
        <position position="193"/>
    </location>
</feature>
<comment type="catalytic activity">
    <reaction evidence="10">
        <text>4-CDP-2-C-methyl-D-erythritol + ATP = 4-CDP-2-C-methyl-D-erythritol 2-phosphate + ADP + H(+)</text>
        <dbReference type="Rhea" id="RHEA:18437"/>
        <dbReference type="ChEBI" id="CHEBI:15378"/>
        <dbReference type="ChEBI" id="CHEBI:30616"/>
        <dbReference type="ChEBI" id="CHEBI:57823"/>
        <dbReference type="ChEBI" id="CHEBI:57919"/>
        <dbReference type="ChEBI" id="CHEBI:456216"/>
        <dbReference type="EC" id="2.7.1.148"/>
    </reaction>
</comment>
<evidence type="ECO:0000313" key="15">
    <source>
        <dbReference type="Proteomes" id="UP000033220"/>
    </source>
</evidence>
<dbReference type="HAMAP" id="MF_00061">
    <property type="entry name" value="IspE"/>
    <property type="match status" value="1"/>
</dbReference>
<dbReference type="NCBIfam" id="NF011202">
    <property type="entry name" value="PRK14608.1"/>
    <property type="match status" value="1"/>
</dbReference>
<evidence type="ECO:0000256" key="7">
    <source>
        <dbReference type="ARBA" id="ARBA00022840"/>
    </source>
</evidence>
<keyword evidence="7 10" id="KW-0067">ATP-binding</keyword>
<feature type="region of interest" description="Disordered" evidence="11">
    <location>
        <begin position="1"/>
        <end position="29"/>
    </location>
</feature>
<evidence type="ECO:0000256" key="3">
    <source>
        <dbReference type="ARBA" id="ARBA00017473"/>
    </source>
</evidence>
<dbReference type="Pfam" id="PF00288">
    <property type="entry name" value="GHMP_kinases_N"/>
    <property type="match status" value="1"/>
</dbReference>
<gene>
    <name evidence="10 14" type="primary">ispE</name>
    <name evidence="14" type="ORF">RSPPHO_01404</name>
</gene>
<dbReference type="Proteomes" id="UP000033220">
    <property type="component" value="Chromosome DSM 122"/>
</dbReference>
<feature type="binding site" evidence="10">
    <location>
        <begin position="151"/>
        <end position="161"/>
    </location>
    <ligand>
        <name>ATP</name>
        <dbReference type="ChEBI" id="CHEBI:30616"/>
    </ligand>
</feature>
<evidence type="ECO:0000256" key="10">
    <source>
        <dbReference type="HAMAP-Rule" id="MF_00061"/>
    </source>
</evidence>
<dbReference type="SUPFAM" id="SSF55060">
    <property type="entry name" value="GHMP Kinase, C-terminal domain"/>
    <property type="match status" value="1"/>
</dbReference>
<keyword evidence="4 10" id="KW-0808">Transferase</keyword>
<evidence type="ECO:0000256" key="1">
    <source>
        <dbReference type="ARBA" id="ARBA00009684"/>
    </source>
</evidence>
<dbReference type="AlphaFoldDB" id="H6SJ65"/>
<dbReference type="InterPro" id="IPR006204">
    <property type="entry name" value="GHMP_kinase_N_dom"/>
</dbReference>
<evidence type="ECO:0000313" key="14">
    <source>
        <dbReference type="EMBL" id="CCG08030.1"/>
    </source>
</evidence>
<feature type="domain" description="GHMP kinase N-terminal" evidence="12">
    <location>
        <begin position="123"/>
        <end position="200"/>
    </location>
</feature>
<dbReference type="Gene3D" id="3.30.70.890">
    <property type="entry name" value="GHMP kinase, C-terminal domain"/>
    <property type="match status" value="1"/>
</dbReference>
<dbReference type="GO" id="GO:0016114">
    <property type="term" value="P:terpenoid biosynthetic process"/>
    <property type="evidence" value="ECO:0007669"/>
    <property type="project" value="UniProtKB-UniRule"/>
</dbReference>
<dbReference type="PATRIC" id="fig|1150469.3.peg.1584"/>
<evidence type="ECO:0000256" key="11">
    <source>
        <dbReference type="SAM" id="MobiDB-lite"/>
    </source>
</evidence>
<organism evidence="14 15">
    <name type="scientific">Pararhodospirillum photometricum DSM 122</name>
    <dbReference type="NCBI Taxonomy" id="1150469"/>
    <lineage>
        <taxon>Bacteria</taxon>
        <taxon>Pseudomonadati</taxon>
        <taxon>Pseudomonadota</taxon>
        <taxon>Alphaproteobacteria</taxon>
        <taxon>Rhodospirillales</taxon>
        <taxon>Rhodospirillaceae</taxon>
        <taxon>Pararhodospirillum</taxon>
    </lineage>
</organism>
<evidence type="ECO:0000256" key="6">
    <source>
        <dbReference type="ARBA" id="ARBA00022777"/>
    </source>
</evidence>
<evidence type="ECO:0000259" key="13">
    <source>
        <dbReference type="Pfam" id="PF08544"/>
    </source>
</evidence>
<dbReference type="KEGG" id="rpm:RSPPHO_01404"/>
<evidence type="ECO:0000256" key="5">
    <source>
        <dbReference type="ARBA" id="ARBA00022741"/>
    </source>
</evidence>
<dbReference type="InterPro" id="IPR020568">
    <property type="entry name" value="Ribosomal_Su5_D2-typ_SF"/>
</dbReference>
<dbReference type="SUPFAM" id="SSF54211">
    <property type="entry name" value="Ribosomal protein S5 domain 2-like"/>
    <property type="match status" value="1"/>
</dbReference>
<evidence type="ECO:0000259" key="12">
    <source>
        <dbReference type="Pfam" id="PF00288"/>
    </source>
</evidence>
<comment type="pathway">
    <text evidence="10">Isoprenoid biosynthesis; isopentenyl diphosphate biosynthesis via DXP pathway; isopentenyl diphosphate from 1-deoxy-D-xylulose 5-phosphate: step 3/6.</text>
</comment>
<dbReference type="STRING" id="1150469.RSPPHO_01404"/>
<dbReference type="InterPro" id="IPR013750">
    <property type="entry name" value="GHMP_kinase_C_dom"/>
</dbReference>
<name>H6SJ65_PARPM</name>
<dbReference type="PANTHER" id="PTHR43527:SF2">
    <property type="entry name" value="4-DIPHOSPHOCYTIDYL-2-C-METHYL-D-ERYTHRITOL KINASE, CHLOROPLASTIC"/>
    <property type="match status" value="1"/>
</dbReference>
<dbReference type="GO" id="GO:0005524">
    <property type="term" value="F:ATP binding"/>
    <property type="evidence" value="ECO:0007669"/>
    <property type="project" value="UniProtKB-UniRule"/>
</dbReference>
<dbReference type="PANTHER" id="PTHR43527">
    <property type="entry name" value="4-DIPHOSPHOCYTIDYL-2-C-METHYL-D-ERYTHRITOL KINASE, CHLOROPLASTIC"/>
    <property type="match status" value="1"/>
</dbReference>
<dbReference type="InterPro" id="IPR014721">
    <property type="entry name" value="Ribsml_uS5_D2-typ_fold_subgr"/>
</dbReference>
<reference evidence="14 15" key="1">
    <citation type="submission" date="2012-02" db="EMBL/GenBank/DDBJ databases">
        <title>Shotgun genome sequence of Phaeospirillum photometricum DSM 122.</title>
        <authorList>
            <person name="Duquesne K."/>
            <person name="Sturgis J."/>
        </authorList>
    </citation>
    <scope>NUCLEOTIDE SEQUENCE [LARGE SCALE GENOMIC DNA]</scope>
    <source>
        <strain evidence="15">DSM122</strain>
    </source>
</reference>
<dbReference type="Pfam" id="PF08544">
    <property type="entry name" value="GHMP_kinases_C"/>
    <property type="match status" value="1"/>
</dbReference>
<evidence type="ECO:0000256" key="9">
    <source>
        <dbReference type="ARBA" id="ARBA00032554"/>
    </source>
</evidence>
<dbReference type="GO" id="GO:0019288">
    <property type="term" value="P:isopentenyl diphosphate biosynthetic process, methylerythritol 4-phosphate pathway"/>
    <property type="evidence" value="ECO:0007669"/>
    <property type="project" value="UniProtKB-UniRule"/>
</dbReference>
<evidence type="ECO:0000256" key="2">
    <source>
        <dbReference type="ARBA" id="ARBA00012052"/>
    </source>
</evidence>
<feature type="active site" evidence="10">
    <location>
        <position position="64"/>
    </location>
</feature>
<keyword evidence="15" id="KW-1185">Reference proteome</keyword>
<keyword evidence="5 10" id="KW-0547">Nucleotide-binding</keyword>
<dbReference type="NCBIfam" id="TIGR00154">
    <property type="entry name" value="ispE"/>
    <property type="match status" value="1"/>
</dbReference>
<keyword evidence="8 10" id="KW-0414">Isoprene biosynthesis</keyword>
<dbReference type="EMBL" id="HE663493">
    <property type="protein sequence ID" value="CCG08030.1"/>
    <property type="molecule type" value="Genomic_DNA"/>
</dbReference>
<dbReference type="GO" id="GO:0050515">
    <property type="term" value="F:4-(cytidine 5'-diphospho)-2-C-methyl-D-erythritol kinase activity"/>
    <property type="evidence" value="ECO:0007669"/>
    <property type="project" value="UniProtKB-UniRule"/>
</dbReference>
<dbReference type="InterPro" id="IPR036554">
    <property type="entry name" value="GHMP_kinase_C_sf"/>
</dbReference>
<dbReference type="InterPro" id="IPR004424">
    <property type="entry name" value="IspE"/>
</dbReference>
<evidence type="ECO:0000256" key="4">
    <source>
        <dbReference type="ARBA" id="ARBA00022679"/>
    </source>
</evidence>
<comment type="similarity">
    <text evidence="1 10">Belongs to the GHMP kinase family. IspE subfamily.</text>
</comment>
<dbReference type="UniPathway" id="UPA00056">
    <property type="reaction ID" value="UER00094"/>
</dbReference>
<dbReference type="eggNOG" id="COG1947">
    <property type="taxonomic scope" value="Bacteria"/>
</dbReference>
<protein>
    <recommendedName>
        <fullName evidence="3 10">4-diphosphocytidyl-2-C-methyl-D-erythritol kinase</fullName>
        <shortName evidence="10">CMK</shortName>
        <ecNumber evidence="2 10">2.7.1.148</ecNumber>
    </recommendedName>
    <alternativeName>
        <fullName evidence="9 10">4-(cytidine-5'-diphospho)-2-C-methyl-D-erythritol kinase</fullName>
    </alternativeName>
</protein>
<sequence length="350" mass="35332">MATGPGAGHRSGNESHDPAQTGSGPAAPGAGIDLDRPPFLFLFRAVSGSMSLAPSLVTEAACAKVNLTLHVTGCRPDGYHDLESLVVFAALHDTLIAETSETLTLTLEGPTAGALAGESPADNIVLRAARMLARAGGVPPVARLRLIKRLPVAAGIGGGSADGAAALRALLRLWQISLPADTLNALARDLGADVPVCLEGRAVTMTGVGEVLTPAPTLPPAALVLVNPRKPVATPAVFKARTGPFSPAAPLTEAPATAQDLADALARRTNDLAAPARALEPAIDTVLAALEASAGVLLARMSGSGATCFGLYASLEEAEAAALALGAAHPEWWVAASPLVDDTRAVTPVL</sequence>